<gene>
    <name evidence="6" type="ORF">EP867_06205</name>
</gene>
<feature type="domain" description="Flagellin N-terminal" evidence="4">
    <location>
        <begin position="8"/>
        <end position="141"/>
    </location>
</feature>
<dbReference type="GO" id="GO:0009288">
    <property type="term" value="C:bacterial-type flagellum"/>
    <property type="evidence" value="ECO:0007669"/>
    <property type="project" value="UniProtKB-SubCell"/>
</dbReference>
<evidence type="ECO:0000256" key="3">
    <source>
        <dbReference type="RuleBase" id="RU362073"/>
    </source>
</evidence>
<dbReference type="Gene3D" id="1.20.1330.10">
    <property type="entry name" value="f41 fragment of flagellin, N-terminal domain"/>
    <property type="match status" value="1"/>
</dbReference>
<evidence type="ECO:0000259" key="5">
    <source>
        <dbReference type="Pfam" id="PF00700"/>
    </source>
</evidence>
<evidence type="ECO:0000259" key="4">
    <source>
        <dbReference type="Pfam" id="PF00669"/>
    </source>
</evidence>
<dbReference type="AlphaFoldDB" id="A0A3S3WS34"/>
<comment type="caution">
    <text evidence="6">The sequence shown here is derived from an EMBL/GenBank/DDBJ whole genome shotgun (WGS) entry which is preliminary data.</text>
</comment>
<evidence type="ECO:0000313" key="7">
    <source>
        <dbReference type="Proteomes" id="UP000287168"/>
    </source>
</evidence>
<keyword evidence="3" id="KW-0964">Secreted</keyword>
<evidence type="ECO:0000256" key="2">
    <source>
        <dbReference type="ARBA" id="ARBA00023143"/>
    </source>
</evidence>
<keyword evidence="7" id="KW-1185">Reference proteome</keyword>
<name>A0A3S3WS34_9RHOB</name>
<dbReference type="GO" id="GO:0005576">
    <property type="term" value="C:extracellular region"/>
    <property type="evidence" value="ECO:0007669"/>
    <property type="project" value="UniProtKB-SubCell"/>
</dbReference>
<dbReference type="InterPro" id="IPR046358">
    <property type="entry name" value="Flagellin_C"/>
</dbReference>
<dbReference type="Pfam" id="PF00700">
    <property type="entry name" value="Flagellin_C"/>
    <property type="match status" value="1"/>
</dbReference>
<protein>
    <recommendedName>
        <fullName evidence="3">Flagellin</fullName>
    </recommendedName>
</protein>
<dbReference type="EMBL" id="SBLC01000006">
    <property type="protein sequence ID" value="RWY43069.1"/>
    <property type="molecule type" value="Genomic_DNA"/>
</dbReference>
<evidence type="ECO:0000256" key="1">
    <source>
        <dbReference type="ARBA" id="ARBA00005709"/>
    </source>
</evidence>
<dbReference type="SUPFAM" id="SSF64518">
    <property type="entry name" value="Phase 1 flagellin"/>
    <property type="match status" value="1"/>
</dbReference>
<reference evidence="6 7" key="1">
    <citation type="journal article" date="2015" name="Int. J. Syst. Evol. Microbiol.">
        <title>Gemmobacter intermedius sp. nov., isolated from a white stork (Ciconia ciconia).</title>
        <authorList>
            <person name="Kampfer P."/>
            <person name="Jerzak L."/>
            <person name="Wilharm G."/>
            <person name="Golke J."/>
            <person name="Busse H.J."/>
            <person name="Glaeser S.P."/>
        </authorList>
    </citation>
    <scope>NUCLEOTIDE SEQUENCE [LARGE SCALE GENOMIC DNA]</scope>
    <source>
        <strain evidence="6 7">119/4</strain>
    </source>
</reference>
<sequence length="339" mass="36125">MTALSTLSTLQRSLAMRDAVTRTDHALQKAQQELTTGLRQDVYAETGFRAAQSLDMRNRMERIDSFAVNNQLLAGKISVMSEQLGQIRTSVQGFLANALSLAGGGEGAAAVAREAGALISAISTQLNTAYAGEFLFSGMSTASAPVKDTSTLTQLSVLPDGATGAQMQAEMDRLNAWFALGGGDITRSDYVGTIYGGSTEGLQSAQIDEYSRMEYGVSANDEAIRQIFKGLTMFANASYDGAASADDRAAWIEEAMSSLSAGVSGIQNREAGLGNQQSLVEGASLRQKNLSTIYNNRVVEIEGVDGYEAATRFEQLSAQLEASYKVTVRLQSLSLLNFL</sequence>
<feature type="domain" description="Flagellin C-terminal" evidence="5">
    <location>
        <begin position="264"/>
        <end position="339"/>
    </location>
</feature>
<dbReference type="InterPro" id="IPR001029">
    <property type="entry name" value="Flagellin_N"/>
</dbReference>
<comment type="subcellular location">
    <subcellularLocation>
        <location evidence="3">Secreted</location>
    </subcellularLocation>
    <subcellularLocation>
        <location evidence="3">Bacterial flagellum</location>
    </subcellularLocation>
</comment>
<dbReference type="PANTHER" id="PTHR42792:SF1">
    <property type="entry name" value="FLAGELLAR HOOK-ASSOCIATED PROTEIN 3"/>
    <property type="match status" value="1"/>
</dbReference>
<dbReference type="OrthoDB" id="7312911at2"/>
<comment type="function">
    <text evidence="3">Flagellin is the subunit protein which polymerizes to form the filaments of bacterial flagella.</text>
</comment>
<dbReference type="InterPro" id="IPR001492">
    <property type="entry name" value="Flagellin"/>
</dbReference>
<evidence type="ECO:0000313" key="6">
    <source>
        <dbReference type="EMBL" id="RWY43069.1"/>
    </source>
</evidence>
<dbReference type="GO" id="GO:0005198">
    <property type="term" value="F:structural molecule activity"/>
    <property type="evidence" value="ECO:0007669"/>
    <property type="project" value="UniProtKB-UniRule"/>
</dbReference>
<comment type="similarity">
    <text evidence="1 3">Belongs to the bacterial flagellin family.</text>
</comment>
<accession>A0A3S3WS34</accession>
<keyword evidence="2 3" id="KW-0975">Bacterial flagellum</keyword>
<organism evidence="6 7">
    <name type="scientific">Falsigemmobacter intermedius</name>
    <dbReference type="NCBI Taxonomy" id="1553448"/>
    <lineage>
        <taxon>Bacteria</taxon>
        <taxon>Pseudomonadati</taxon>
        <taxon>Pseudomonadota</taxon>
        <taxon>Alphaproteobacteria</taxon>
        <taxon>Rhodobacterales</taxon>
        <taxon>Paracoccaceae</taxon>
        <taxon>Falsigemmobacter</taxon>
    </lineage>
</organism>
<dbReference type="Pfam" id="PF00669">
    <property type="entry name" value="Flagellin_N"/>
    <property type="match status" value="1"/>
</dbReference>
<dbReference type="RefSeq" id="WP_128487332.1">
    <property type="nucleotide sequence ID" value="NZ_JBHLXB010000088.1"/>
</dbReference>
<proteinExistence type="inferred from homology"/>
<dbReference type="Proteomes" id="UP000287168">
    <property type="component" value="Unassembled WGS sequence"/>
</dbReference>
<dbReference type="PANTHER" id="PTHR42792">
    <property type="entry name" value="FLAGELLIN"/>
    <property type="match status" value="1"/>
</dbReference>